<dbReference type="GO" id="GO:0006355">
    <property type="term" value="P:regulation of DNA-templated transcription"/>
    <property type="evidence" value="ECO:0007669"/>
    <property type="project" value="InterPro"/>
</dbReference>
<dbReference type="AlphaFoldDB" id="A0AA91BJC4"/>
<dbReference type="SUPFAM" id="SSF47413">
    <property type="entry name" value="lambda repressor-like DNA-binding domains"/>
    <property type="match status" value="1"/>
</dbReference>
<dbReference type="GO" id="GO:0001046">
    <property type="term" value="F:core promoter sequence-specific DNA binding"/>
    <property type="evidence" value="ECO:0007669"/>
    <property type="project" value="TreeGrafter"/>
</dbReference>
<name>A0AA91BJC4_9GAMM</name>
<organism evidence="2 3">
    <name type="scientific">Yersinia massiliensis</name>
    <dbReference type="NCBI Taxonomy" id="419257"/>
    <lineage>
        <taxon>Bacteria</taxon>
        <taxon>Pseudomonadati</taxon>
        <taxon>Pseudomonadota</taxon>
        <taxon>Gammaproteobacteria</taxon>
        <taxon>Enterobacterales</taxon>
        <taxon>Yersiniaceae</taxon>
        <taxon>Yersinia</taxon>
    </lineage>
</organism>
<evidence type="ECO:0000259" key="1">
    <source>
        <dbReference type="PROSITE" id="PS50943"/>
    </source>
</evidence>
<feature type="domain" description="HTH cro/C1-type" evidence="1">
    <location>
        <begin position="118"/>
        <end position="151"/>
    </location>
</feature>
<accession>A0AA91BJC4</accession>
<sequence length="152" mass="16866">MTMASHYNKHHLDAASAEYMITTFANAVKTIPLMTGAKNEIEYHQALELIEILIDRGDLDNPLFDLLAAKIAEYENSAPEFDSLNQQLANIPTGIAVLRTIIDQYGLKTADLEPQLGSKSNVSNILNGRRALTVQHIKALSERFGVPADWFI</sequence>
<dbReference type="InterPro" id="IPR001387">
    <property type="entry name" value="Cro/C1-type_HTH"/>
</dbReference>
<protein>
    <submittedName>
        <fullName evidence="2">Helix-turn-helix domain-containing protein</fullName>
    </submittedName>
</protein>
<reference evidence="2" key="1">
    <citation type="submission" date="2020-03" db="EMBL/GenBank/DDBJ databases">
        <authorList>
            <person name="Kislichkina A."/>
            <person name="Dentovskaya S."/>
            <person name="Shaikhutdinov R."/>
            <person name="Ivanov S."/>
            <person name="Sizova A."/>
            <person name="Solomentsev V."/>
            <person name="Bogun A."/>
        </authorList>
    </citation>
    <scope>NUCLEOTIDE SEQUENCE</scope>
    <source>
        <strain evidence="2">SCPM-O-B-8025</strain>
    </source>
</reference>
<evidence type="ECO:0000313" key="3">
    <source>
        <dbReference type="Proteomes" id="UP000698240"/>
    </source>
</evidence>
<dbReference type="Proteomes" id="UP000698240">
    <property type="component" value="Unassembled WGS sequence"/>
</dbReference>
<proteinExistence type="predicted"/>
<dbReference type="SMART" id="SM00530">
    <property type="entry name" value="HTH_XRE"/>
    <property type="match status" value="1"/>
</dbReference>
<dbReference type="PANTHER" id="PTHR40455">
    <property type="entry name" value="ANTITOXIN HIGA"/>
    <property type="match status" value="1"/>
</dbReference>
<dbReference type="InterPro" id="IPR010982">
    <property type="entry name" value="Lambda_DNA-bd_dom_sf"/>
</dbReference>
<dbReference type="RefSeq" id="WP_050082259.1">
    <property type="nucleotide sequence ID" value="NZ_CABHYD010000232.1"/>
</dbReference>
<dbReference type="PANTHER" id="PTHR40455:SF1">
    <property type="entry name" value="ANTITOXIN HIGA"/>
    <property type="match status" value="1"/>
</dbReference>
<dbReference type="InterPro" id="IPR039060">
    <property type="entry name" value="Antitox_HigA"/>
</dbReference>
<dbReference type="EMBL" id="JAASAN010000008">
    <property type="protein sequence ID" value="NIL28221.1"/>
    <property type="molecule type" value="Genomic_DNA"/>
</dbReference>
<dbReference type="CDD" id="cd00093">
    <property type="entry name" value="HTH_XRE"/>
    <property type="match status" value="1"/>
</dbReference>
<dbReference type="Gene3D" id="1.10.260.40">
    <property type="entry name" value="lambda repressor-like DNA-binding domains"/>
    <property type="match status" value="1"/>
</dbReference>
<comment type="caution">
    <text evidence="2">The sequence shown here is derived from an EMBL/GenBank/DDBJ whole genome shotgun (WGS) entry which is preliminary data.</text>
</comment>
<dbReference type="PROSITE" id="PS50943">
    <property type="entry name" value="HTH_CROC1"/>
    <property type="match status" value="1"/>
</dbReference>
<evidence type="ECO:0000313" key="2">
    <source>
        <dbReference type="EMBL" id="NIL28221.1"/>
    </source>
</evidence>
<gene>
    <name evidence="2" type="ORF">HB980_16920</name>
</gene>
<dbReference type="Pfam" id="PF01381">
    <property type="entry name" value="HTH_3"/>
    <property type="match status" value="1"/>
</dbReference>